<dbReference type="Pfam" id="PF13087">
    <property type="entry name" value="AAA_12"/>
    <property type="match status" value="1"/>
</dbReference>
<dbReference type="GO" id="GO:0016787">
    <property type="term" value="F:hydrolase activity"/>
    <property type="evidence" value="ECO:0007669"/>
    <property type="project" value="UniProtKB-KW"/>
</dbReference>
<dbReference type="InterPro" id="IPR041677">
    <property type="entry name" value="DNA2/NAM7_AAA_11"/>
</dbReference>
<dbReference type="PANTHER" id="PTHR43788">
    <property type="entry name" value="DNA2/NAM7 HELICASE FAMILY MEMBER"/>
    <property type="match status" value="1"/>
</dbReference>
<dbReference type="Gene3D" id="3.40.50.300">
    <property type="entry name" value="P-loop containing nucleotide triphosphate hydrolases"/>
    <property type="match status" value="2"/>
</dbReference>
<name>G7VFQ7_9CREN</name>
<dbReference type="eggNOG" id="arCOG00792">
    <property type="taxonomic scope" value="Archaea"/>
</dbReference>
<dbReference type="GO" id="GO:0005524">
    <property type="term" value="F:ATP binding"/>
    <property type="evidence" value="ECO:0007669"/>
    <property type="project" value="UniProtKB-KW"/>
</dbReference>
<dbReference type="InterPro" id="IPR050534">
    <property type="entry name" value="Coronavir_polyprotein_1ab"/>
</dbReference>
<dbReference type="STRING" id="1104324.P186_2887"/>
<dbReference type="SUPFAM" id="SSF52540">
    <property type="entry name" value="P-loop containing nucleoside triphosphate hydrolases"/>
    <property type="match status" value="1"/>
</dbReference>
<dbReference type="InterPro" id="IPR027417">
    <property type="entry name" value="P-loop_NTPase"/>
</dbReference>
<dbReference type="Proteomes" id="UP000005867">
    <property type="component" value="Chromosome"/>
</dbReference>
<evidence type="ECO:0000256" key="3">
    <source>
        <dbReference type="ARBA" id="ARBA00022801"/>
    </source>
</evidence>
<accession>G7VFQ7</accession>
<dbReference type="EMBL" id="CP003098">
    <property type="protein sequence ID" value="AET34263.1"/>
    <property type="molecule type" value="Genomic_DNA"/>
</dbReference>
<dbReference type="KEGG" id="pyr:P186_2887"/>
<dbReference type="GO" id="GO:0043139">
    <property type="term" value="F:5'-3' DNA helicase activity"/>
    <property type="evidence" value="ECO:0007669"/>
    <property type="project" value="TreeGrafter"/>
</dbReference>
<keyword evidence="4" id="KW-0347">Helicase</keyword>
<evidence type="ECO:0000313" key="7">
    <source>
        <dbReference type="EMBL" id="AET34263.1"/>
    </source>
</evidence>
<feature type="domain" description="Helicase ATP-binding" evidence="6">
    <location>
        <begin position="269"/>
        <end position="432"/>
    </location>
</feature>
<dbReference type="CDD" id="cd18808">
    <property type="entry name" value="SF1_C_Upf1"/>
    <property type="match status" value="1"/>
</dbReference>
<evidence type="ECO:0000256" key="5">
    <source>
        <dbReference type="ARBA" id="ARBA00022840"/>
    </source>
</evidence>
<dbReference type="PANTHER" id="PTHR43788:SF8">
    <property type="entry name" value="DNA-BINDING PROTEIN SMUBP-2"/>
    <property type="match status" value="1"/>
</dbReference>
<keyword evidence="8" id="KW-1185">Reference proteome</keyword>
<protein>
    <recommendedName>
        <fullName evidence="6">Helicase ATP-binding domain-containing protein</fullName>
    </recommendedName>
</protein>
<comment type="similarity">
    <text evidence="1">Belongs to the DNA2/NAM7 helicase family.</text>
</comment>
<dbReference type="InterPro" id="IPR041679">
    <property type="entry name" value="DNA2/NAM7-like_C"/>
</dbReference>
<reference evidence="7 8" key="1">
    <citation type="journal article" date="2012" name="J. Bacteriol.">
        <title>Complete genome sequence of strain 1860, a crenarchaeon of the genus pyrobaculum able to grow with various electron acceptors.</title>
        <authorList>
            <person name="Mardanov A.V."/>
            <person name="Gumerov V.M."/>
            <person name="Slobodkina G.B."/>
            <person name="Beletsky A.V."/>
            <person name="Bonch-Osmolovskaya E.A."/>
            <person name="Ravin N.V."/>
            <person name="Skryabin K.G."/>
        </authorList>
    </citation>
    <scope>NUCLEOTIDE SEQUENCE [LARGE SCALE GENOMIC DNA]</scope>
    <source>
        <strain evidence="7 8">1860</strain>
    </source>
</reference>
<evidence type="ECO:0000256" key="1">
    <source>
        <dbReference type="ARBA" id="ARBA00007913"/>
    </source>
</evidence>
<keyword evidence="2" id="KW-0547">Nucleotide-binding</keyword>
<dbReference type="InterPro" id="IPR014001">
    <property type="entry name" value="Helicase_ATP-bd"/>
</dbReference>
<dbReference type="InterPro" id="IPR047187">
    <property type="entry name" value="SF1_C_Upf1"/>
</dbReference>
<evidence type="ECO:0000256" key="4">
    <source>
        <dbReference type="ARBA" id="ARBA00022806"/>
    </source>
</evidence>
<dbReference type="BioCyc" id="PSP1104324:GJSN-2825-MONOMER"/>
<evidence type="ECO:0000259" key="6">
    <source>
        <dbReference type="PROSITE" id="PS51192"/>
    </source>
</evidence>
<keyword evidence="5" id="KW-0067">ATP-binding</keyword>
<dbReference type="Pfam" id="PF13086">
    <property type="entry name" value="AAA_11"/>
    <property type="match status" value="2"/>
</dbReference>
<dbReference type="AlphaFoldDB" id="G7VFQ7"/>
<dbReference type="HOGENOM" id="CLU_390113_0_0_2"/>
<evidence type="ECO:0000256" key="2">
    <source>
        <dbReference type="ARBA" id="ARBA00022741"/>
    </source>
</evidence>
<gene>
    <name evidence="7" type="ORF">P186_2887</name>
</gene>
<dbReference type="PROSITE" id="PS51192">
    <property type="entry name" value="HELICASE_ATP_BIND_1"/>
    <property type="match status" value="1"/>
</dbReference>
<organism evidence="7 8">
    <name type="scientific">Pyrobaculum ferrireducens</name>
    <dbReference type="NCBI Taxonomy" id="1104324"/>
    <lineage>
        <taxon>Archaea</taxon>
        <taxon>Thermoproteota</taxon>
        <taxon>Thermoprotei</taxon>
        <taxon>Thermoproteales</taxon>
        <taxon>Thermoproteaceae</taxon>
        <taxon>Pyrobaculum</taxon>
    </lineage>
</organism>
<sequence>MVILILIVYDGFVLPFCPRCRNVLKPAVEGPFRVLVCSRCGYREVISTLVSLGKTPSIVGTRSERCPRCGGPLLVTSSYNLEFEYCRSCGYLKSRRLASGVRFPVSREPLLQWLHAARREAARNKTVIGTGRLQKISKSGDVAMLTIEGRLPAIYARSLKPQDALFYDGELCILADVRSVDCQGDYCRANLVLLAREGDFPREGELKLAEPTMLYDSAIRILESGDYARLCGYLKEAGSCPNLQKGVPPQFRFKWPGLDHEKADAVRRILSMPPHGYLVVEGPPGTGKTTVIAAAACELAAAGRRVLITSHTNVAVDNAIERLLEFCGNEVGRYVTRIGHPVKVSPTVKRYINLDLQRQRREGLEKLLREARVFGMTLTKLASLDVFYDFERLSKRLGVWPPFDYVFIDEASMIPTATAAVPIYFSSRRVILGDSRQLPPPIDLEGAPQEASAPLIEAAYSVGEVILLKRQRRGLPEIFSYINEAFYQGELEMAYSGQPLVLARGGDPLDEVLESALSWIDVEGRMEWMEVVRGPYVRYSAYNKAEAALAVALYRRLLDLGLQPEQVAIIATYRAQGLLITKALDVAGLRRPPVASLEVERLEHLEELMDLRASTVDSFQGREKDVVIYSMVADRLHDALINYARLNVAISRAKRKALVISSLKHGLEVLPWVDLLRRRARKAAIEAPGWARDVVERAAAALQEASG</sequence>
<keyword evidence="3" id="KW-0378">Hydrolase</keyword>
<proteinExistence type="inferred from homology"/>
<dbReference type="eggNOG" id="arCOG00579">
    <property type="taxonomic scope" value="Archaea"/>
</dbReference>
<evidence type="ECO:0000313" key="8">
    <source>
        <dbReference type="Proteomes" id="UP000005867"/>
    </source>
</evidence>